<accession>A0A813DPT3</accession>
<keyword evidence="3" id="KW-1185">Reference proteome</keyword>
<feature type="region of interest" description="Disordered" evidence="1">
    <location>
        <begin position="151"/>
        <end position="186"/>
    </location>
</feature>
<comment type="caution">
    <text evidence="2">The sequence shown here is derived from an EMBL/GenBank/DDBJ whole genome shotgun (WGS) entry which is preliminary data.</text>
</comment>
<evidence type="ECO:0000313" key="2">
    <source>
        <dbReference type="EMBL" id="CAE8589105.1"/>
    </source>
</evidence>
<name>A0A813DPT3_POLGL</name>
<proteinExistence type="predicted"/>
<gene>
    <name evidence="2" type="ORF">PGLA1383_LOCUS7882</name>
</gene>
<reference evidence="2" key="1">
    <citation type="submission" date="2021-02" db="EMBL/GenBank/DDBJ databases">
        <authorList>
            <person name="Dougan E. K."/>
            <person name="Rhodes N."/>
            <person name="Thang M."/>
            <person name="Chan C."/>
        </authorList>
    </citation>
    <scope>NUCLEOTIDE SEQUENCE</scope>
</reference>
<dbReference type="AlphaFoldDB" id="A0A813DPT3"/>
<sequence length="248" mass="25680">VEGSHAVAPSEDMDLTSYAQALGLEVARGGSPDSGSALSQILLNSLAKEYLRCVSALQSYKAVFGSLEALACHEGGGISPGRGRDGFAVADMAPPLAGGVGLEASARFAPPAQASQQLGYAYGEPLQPSQRRPSAPMALDLQADELNVTTVLTPRSPRGPPSPEQQQRRRSREAFAAAQSPGNTQASADLQRFAYAASGSSYSAVGAPAVQGQPQYEVPSAGIQLQFSEANAPADYQVATSCRSRSVQ</sequence>
<evidence type="ECO:0000313" key="3">
    <source>
        <dbReference type="Proteomes" id="UP000654075"/>
    </source>
</evidence>
<feature type="non-terminal residue" evidence="2">
    <location>
        <position position="248"/>
    </location>
</feature>
<dbReference type="EMBL" id="CAJNNV010003485">
    <property type="protein sequence ID" value="CAE8589105.1"/>
    <property type="molecule type" value="Genomic_DNA"/>
</dbReference>
<organism evidence="2 3">
    <name type="scientific">Polarella glacialis</name>
    <name type="common">Dinoflagellate</name>
    <dbReference type="NCBI Taxonomy" id="89957"/>
    <lineage>
        <taxon>Eukaryota</taxon>
        <taxon>Sar</taxon>
        <taxon>Alveolata</taxon>
        <taxon>Dinophyceae</taxon>
        <taxon>Suessiales</taxon>
        <taxon>Suessiaceae</taxon>
        <taxon>Polarella</taxon>
    </lineage>
</organism>
<evidence type="ECO:0000256" key="1">
    <source>
        <dbReference type="SAM" id="MobiDB-lite"/>
    </source>
</evidence>
<dbReference type="Proteomes" id="UP000654075">
    <property type="component" value="Unassembled WGS sequence"/>
</dbReference>
<protein>
    <submittedName>
        <fullName evidence="2">Uncharacterized protein</fullName>
    </submittedName>
</protein>